<dbReference type="PANTHER" id="PTHR24320:SF152">
    <property type="entry name" value="SHORT-CHAIN DEHYDROGENASE_REDUCTASE FAMILY PROTEIN"/>
    <property type="match status" value="1"/>
</dbReference>
<evidence type="ECO:0000313" key="4">
    <source>
        <dbReference type="Proteomes" id="UP000273611"/>
    </source>
</evidence>
<dbReference type="AlphaFoldDB" id="A0A3S0SMQ7"/>
<comment type="caution">
    <text evidence="3">The sequence shown here is derived from an EMBL/GenBank/DDBJ whole genome shotgun (WGS) entry which is preliminary data.</text>
</comment>
<sequence>MTGVTAGLGLHALQKIAAQPGTRVIVGARGSGRAVPPGVEVIPLDLASLASVRQFSEAVTSRLESGRIDILVLNAGMQASTNEGRSVEGYELTFAVNHLAHYLLARLLLSQMADQGRLVITTSETHDPAVTPIAPKALDPQALAHPDKSGFGMGIRAYAASKLCNLLTAQSFAAMEEVRARKLAVIAFSPGLTGGTSLGRDSPRAMRAVVMLLMHTVFRVVGLFRPEYVIGTPERSGEALAEIALGAVIPPPGRIYVSLVKGKPTFPDPSQLARSREAREQLWRESAVMVGFDDQAPTQ</sequence>
<name>A0A3S0SMQ7_9HYPH</name>
<evidence type="ECO:0000256" key="1">
    <source>
        <dbReference type="ARBA" id="ARBA00006484"/>
    </source>
</evidence>
<comment type="similarity">
    <text evidence="1">Belongs to the short-chain dehydrogenases/reductases (SDR) family.</text>
</comment>
<dbReference type="Gene3D" id="3.40.50.720">
    <property type="entry name" value="NAD(P)-binding Rossmann-like Domain"/>
    <property type="match status" value="1"/>
</dbReference>
<evidence type="ECO:0000313" key="3">
    <source>
        <dbReference type="EMBL" id="RUL96535.1"/>
    </source>
</evidence>
<dbReference type="Pfam" id="PF00106">
    <property type="entry name" value="adh_short"/>
    <property type="match status" value="1"/>
</dbReference>
<organism evidence="3 4">
    <name type="scientific">Rhizobium anhuiense</name>
    <dbReference type="NCBI Taxonomy" id="1184720"/>
    <lineage>
        <taxon>Bacteria</taxon>
        <taxon>Pseudomonadati</taxon>
        <taxon>Pseudomonadota</taxon>
        <taxon>Alphaproteobacteria</taxon>
        <taxon>Hyphomicrobiales</taxon>
        <taxon>Rhizobiaceae</taxon>
        <taxon>Rhizobium/Agrobacterium group</taxon>
        <taxon>Rhizobium</taxon>
    </lineage>
</organism>
<dbReference type="InterPro" id="IPR036291">
    <property type="entry name" value="NAD(P)-bd_dom_sf"/>
</dbReference>
<keyword evidence="2" id="KW-0560">Oxidoreductase</keyword>
<dbReference type="Proteomes" id="UP000273611">
    <property type="component" value="Unassembled WGS sequence"/>
</dbReference>
<gene>
    <name evidence="3" type="ORF">EEQ99_30540</name>
</gene>
<reference evidence="3 4" key="1">
    <citation type="journal article" date="2015" name="Int. J. Syst. Evol. Microbiol.">
        <title>Rhizobium anhuiense sp. nov., isolated from effective nodules of Vicia faba and Pisum sativum.</title>
        <authorList>
            <person name="Zhang Y.J."/>
            <person name="Zheng W.T."/>
            <person name="Everall I."/>
            <person name="Young J.P."/>
            <person name="Zhang X.X."/>
            <person name="Tian C.F."/>
            <person name="Sui X.H."/>
            <person name="Wang E.T."/>
            <person name="Chen W.X."/>
        </authorList>
    </citation>
    <scope>NUCLEOTIDE SEQUENCE [LARGE SCALE GENOMIC DNA]</scope>
    <source>
        <strain evidence="3 4">CCBAU 23252</strain>
    </source>
</reference>
<dbReference type="SUPFAM" id="SSF51735">
    <property type="entry name" value="NAD(P)-binding Rossmann-fold domains"/>
    <property type="match status" value="1"/>
</dbReference>
<accession>A0A3S0SMQ7</accession>
<dbReference type="PANTHER" id="PTHR24320">
    <property type="entry name" value="RETINOL DEHYDROGENASE"/>
    <property type="match status" value="1"/>
</dbReference>
<dbReference type="GO" id="GO:0016491">
    <property type="term" value="F:oxidoreductase activity"/>
    <property type="evidence" value="ECO:0007669"/>
    <property type="project" value="UniProtKB-KW"/>
</dbReference>
<evidence type="ECO:0000256" key="2">
    <source>
        <dbReference type="ARBA" id="ARBA00023002"/>
    </source>
</evidence>
<protein>
    <submittedName>
        <fullName evidence="3">SDR family NAD(P)-dependent oxidoreductase</fullName>
    </submittedName>
</protein>
<dbReference type="InterPro" id="IPR002347">
    <property type="entry name" value="SDR_fam"/>
</dbReference>
<proteinExistence type="inferred from homology"/>
<dbReference type="EMBL" id="RIBW01000022">
    <property type="protein sequence ID" value="RUL96535.1"/>
    <property type="molecule type" value="Genomic_DNA"/>
</dbReference>